<reference evidence="2" key="2">
    <citation type="submission" date="2020-11" db="EMBL/GenBank/DDBJ databases">
        <authorList>
            <person name="McCartney M.A."/>
            <person name="Auch B."/>
            <person name="Kono T."/>
            <person name="Mallez S."/>
            <person name="Becker A."/>
            <person name="Gohl D.M."/>
            <person name="Silverstein K.A.T."/>
            <person name="Koren S."/>
            <person name="Bechman K.B."/>
            <person name="Herman A."/>
            <person name="Abrahante J.E."/>
            <person name="Garbe J."/>
        </authorList>
    </citation>
    <scope>NUCLEOTIDE SEQUENCE</scope>
    <source>
        <strain evidence="2">Duluth1</strain>
        <tissue evidence="2">Whole animal</tissue>
    </source>
</reference>
<feature type="non-terminal residue" evidence="2">
    <location>
        <position position="1"/>
    </location>
</feature>
<keyword evidence="1" id="KW-0732">Signal</keyword>
<dbReference type="EMBL" id="JAIWYP010000011">
    <property type="protein sequence ID" value="KAH3736680.1"/>
    <property type="molecule type" value="Genomic_DNA"/>
</dbReference>
<name>A0A9D4D108_DREPO</name>
<feature type="signal peptide" evidence="1">
    <location>
        <begin position="1"/>
        <end position="27"/>
    </location>
</feature>
<comment type="caution">
    <text evidence="2">The sequence shown here is derived from an EMBL/GenBank/DDBJ whole genome shotgun (WGS) entry which is preliminary data.</text>
</comment>
<sequence length="136" mass="15093">MAEYNFQLHLLIVGLLVTSGALKYVMAETDTHLALYKPVNQTDTSGEALATLAVDGNASTCSQTTTVEAEWIVDLMDYYILQEVTILPEFSAISQWGSGLEAFSSEQPEKWAQFIMHKNGGSPWMPQVNDTQPYIE</sequence>
<keyword evidence="3" id="KW-1185">Reference proteome</keyword>
<organism evidence="2 3">
    <name type="scientific">Dreissena polymorpha</name>
    <name type="common">Zebra mussel</name>
    <name type="synonym">Mytilus polymorpha</name>
    <dbReference type="NCBI Taxonomy" id="45954"/>
    <lineage>
        <taxon>Eukaryota</taxon>
        <taxon>Metazoa</taxon>
        <taxon>Spiralia</taxon>
        <taxon>Lophotrochozoa</taxon>
        <taxon>Mollusca</taxon>
        <taxon>Bivalvia</taxon>
        <taxon>Autobranchia</taxon>
        <taxon>Heteroconchia</taxon>
        <taxon>Euheterodonta</taxon>
        <taxon>Imparidentia</taxon>
        <taxon>Neoheterodontei</taxon>
        <taxon>Myida</taxon>
        <taxon>Dreissenoidea</taxon>
        <taxon>Dreissenidae</taxon>
        <taxon>Dreissena</taxon>
    </lineage>
</organism>
<accession>A0A9D4D108</accession>
<evidence type="ECO:0000313" key="2">
    <source>
        <dbReference type="EMBL" id="KAH3736680.1"/>
    </source>
</evidence>
<dbReference type="AlphaFoldDB" id="A0A9D4D108"/>
<dbReference type="SUPFAM" id="SSF49785">
    <property type="entry name" value="Galactose-binding domain-like"/>
    <property type="match status" value="1"/>
</dbReference>
<gene>
    <name evidence="2" type="ORF">DPMN_043253</name>
</gene>
<evidence type="ECO:0000313" key="3">
    <source>
        <dbReference type="Proteomes" id="UP000828390"/>
    </source>
</evidence>
<feature type="chain" id="PRO_5039215576" evidence="1">
    <location>
        <begin position="28"/>
        <end position="136"/>
    </location>
</feature>
<dbReference type="InterPro" id="IPR008979">
    <property type="entry name" value="Galactose-bd-like_sf"/>
</dbReference>
<proteinExistence type="predicted"/>
<dbReference type="Gene3D" id="2.60.120.260">
    <property type="entry name" value="Galactose-binding domain-like"/>
    <property type="match status" value="1"/>
</dbReference>
<reference evidence="2" key="1">
    <citation type="journal article" date="2019" name="bioRxiv">
        <title>The Genome of the Zebra Mussel, Dreissena polymorpha: A Resource for Invasive Species Research.</title>
        <authorList>
            <person name="McCartney M.A."/>
            <person name="Auch B."/>
            <person name="Kono T."/>
            <person name="Mallez S."/>
            <person name="Zhang Y."/>
            <person name="Obille A."/>
            <person name="Becker A."/>
            <person name="Abrahante J.E."/>
            <person name="Garbe J."/>
            <person name="Badalamenti J.P."/>
            <person name="Herman A."/>
            <person name="Mangelson H."/>
            <person name="Liachko I."/>
            <person name="Sullivan S."/>
            <person name="Sone E.D."/>
            <person name="Koren S."/>
            <person name="Silverstein K.A.T."/>
            <person name="Beckman K.B."/>
            <person name="Gohl D.M."/>
        </authorList>
    </citation>
    <scope>NUCLEOTIDE SEQUENCE</scope>
    <source>
        <strain evidence="2">Duluth1</strain>
        <tissue evidence="2">Whole animal</tissue>
    </source>
</reference>
<protein>
    <submittedName>
        <fullName evidence="2">Uncharacterized protein</fullName>
    </submittedName>
</protein>
<dbReference type="Proteomes" id="UP000828390">
    <property type="component" value="Unassembled WGS sequence"/>
</dbReference>
<evidence type="ECO:0000256" key="1">
    <source>
        <dbReference type="SAM" id="SignalP"/>
    </source>
</evidence>